<dbReference type="InterPro" id="IPR018467">
    <property type="entry name" value="CCT_CS"/>
</dbReference>
<dbReference type="GO" id="GO:0005634">
    <property type="term" value="C:nucleus"/>
    <property type="evidence" value="ECO:0007669"/>
    <property type="project" value="UniProtKB-SubCell"/>
</dbReference>
<dbReference type="PANTHER" id="PTHR33077">
    <property type="entry name" value="PROTEIN TIFY 4A-RELATED-RELATED"/>
    <property type="match status" value="1"/>
</dbReference>
<comment type="domain">
    <text evidence="2">The jas domain is required for interaction with COI1.</text>
</comment>
<dbReference type="GeneID" id="116214926"/>
<dbReference type="GO" id="GO:0009611">
    <property type="term" value="P:response to wounding"/>
    <property type="evidence" value="ECO:0007669"/>
    <property type="project" value="UniProtKB-UniRule"/>
</dbReference>
<dbReference type="InterPro" id="IPR010399">
    <property type="entry name" value="Tify_dom"/>
</dbReference>
<protein>
    <recommendedName>
        <fullName evidence="2">Protein TIFY</fullName>
    </recommendedName>
    <alternativeName>
        <fullName evidence="2">Jasmonate ZIM domain-containing protein</fullName>
    </alternativeName>
</protein>
<dbReference type="RefSeq" id="XP_031406291.1">
    <property type="nucleotide sequence ID" value="XM_031550431.1"/>
</dbReference>
<reference evidence="5" key="1">
    <citation type="journal article" date="2020" name="Plant Biotechnol. J.">
        <title>The pomegranate (Punica granatum L.) draft genome dissects genetic divergence between soft- and hard-seeded cultivars.</title>
        <authorList>
            <person name="Luo X."/>
            <person name="Li H."/>
            <person name="Wu Z."/>
            <person name="Yao W."/>
            <person name="Zhao P."/>
            <person name="Cao D."/>
            <person name="Yu H."/>
            <person name="Li K."/>
            <person name="Poudel K."/>
            <person name="Zhao D."/>
            <person name="Zhang F."/>
            <person name="Xia X."/>
            <person name="Chen L."/>
            <person name="Wang Q."/>
            <person name="Jing D."/>
            <person name="Cao S."/>
        </authorList>
    </citation>
    <scope>NUCLEOTIDE SEQUENCE [LARGE SCALE GENOMIC DNA]</scope>
    <source>
        <strain evidence="5">cv. Tunisia</strain>
    </source>
</reference>
<evidence type="ECO:0000256" key="1">
    <source>
        <dbReference type="ARBA" id="ARBA00008614"/>
    </source>
</evidence>
<evidence type="ECO:0000256" key="2">
    <source>
        <dbReference type="RuleBase" id="RU369065"/>
    </source>
</evidence>
<evidence type="ECO:0000313" key="5">
    <source>
        <dbReference type="Proteomes" id="UP000515151"/>
    </source>
</evidence>
<comment type="similarity">
    <text evidence="1 2">Belongs to the TIFY/JAZ family.</text>
</comment>
<name>A0A6P8EM50_PUNGR</name>
<comment type="subcellular location">
    <subcellularLocation>
        <location evidence="2">Nucleus</location>
    </subcellularLocation>
</comment>
<dbReference type="GO" id="GO:2000022">
    <property type="term" value="P:regulation of jasmonic acid mediated signaling pathway"/>
    <property type="evidence" value="ECO:0007669"/>
    <property type="project" value="UniProtKB-UniRule"/>
</dbReference>
<evidence type="ECO:0000313" key="6">
    <source>
        <dbReference type="RefSeq" id="XP_031406291.1"/>
    </source>
</evidence>
<proteinExistence type="inferred from homology"/>
<dbReference type="SMR" id="A0A6P8EM50"/>
<dbReference type="GO" id="GO:0031347">
    <property type="term" value="P:regulation of defense response"/>
    <property type="evidence" value="ECO:0007669"/>
    <property type="project" value="UniProtKB-UniRule"/>
</dbReference>
<feature type="region of interest" description="Disordered" evidence="3">
    <location>
        <begin position="360"/>
        <end position="383"/>
    </location>
</feature>
<accession>A0A6P8EM50</accession>
<dbReference type="OrthoDB" id="1939212at2759"/>
<reference evidence="6" key="2">
    <citation type="submission" date="2025-08" db="UniProtKB">
        <authorList>
            <consortium name="RefSeq"/>
        </authorList>
    </citation>
    <scope>IDENTIFICATION</scope>
    <source>
        <tissue evidence="6">Leaf</tissue>
    </source>
</reference>
<evidence type="ECO:0000256" key="3">
    <source>
        <dbReference type="SAM" id="MobiDB-lite"/>
    </source>
</evidence>
<sequence>MERDFLGLLTVKEETADVTADSVYNSALSLSYSVPEQLVNSRIQARGRESGMQWSFSNKAPGPSQYMSFWASQEDGLRKNVQDQLDSNQRSSSSRAKKNVVIEKSAGTNYPISVYPMQHFSTHSIGRSNEMKMFPSSNQPNQAITVMMSPPVVHSRVSSIGQNMICSAISPQPLGGVPVLPPVSVLPTSGSVIGSTDLRNGNKQHHGPAQLTIFYAGSVSVFDDVSPEKAQAIMFLASNGPSVAHHKTVPAAEVLGPFKKPVTDENSNGNGSYSPAFLGLPGAVSVCSRAVSPSQGKPICNLELGTAKCMGSLETPVIACQEPPKSIHSLGSPSTPLFSTVVALPQARKASLARFLEKRKERVTSTSPYPVSKKSPESSISKV</sequence>
<dbReference type="AlphaFoldDB" id="A0A6P8EM50"/>
<evidence type="ECO:0000259" key="4">
    <source>
        <dbReference type="PROSITE" id="PS51320"/>
    </source>
</evidence>
<keyword evidence="5" id="KW-1185">Reference proteome</keyword>
<dbReference type="InterPro" id="IPR040390">
    <property type="entry name" value="TIFY/JAZ"/>
</dbReference>
<dbReference type="Proteomes" id="UP000515151">
    <property type="component" value="Chromosome 7"/>
</dbReference>
<dbReference type="PROSITE" id="PS51320">
    <property type="entry name" value="TIFY"/>
    <property type="match status" value="1"/>
</dbReference>
<comment type="function">
    <text evidence="2">Repressor of jasmonate responses.</text>
</comment>
<organism evidence="5 6">
    <name type="scientific">Punica granatum</name>
    <name type="common">Pomegranate</name>
    <dbReference type="NCBI Taxonomy" id="22663"/>
    <lineage>
        <taxon>Eukaryota</taxon>
        <taxon>Viridiplantae</taxon>
        <taxon>Streptophyta</taxon>
        <taxon>Embryophyta</taxon>
        <taxon>Tracheophyta</taxon>
        <taxon>Spermatophyta</taxon>
        <taxon>Magnoliopsida</taxon>
        <taxon>eudicotyledons</taxon>
        <taxon>Gunneridae</taxon>
        <taxon>Pentapetalae</taxon>
        <taxon>rosids</taxon>
        <taxon>malvids</taxon>
        <taxon>Myrtales</taxon>
        <taxon>Lythraceae</taxon>
        <taxon>Punica</taxon>
    </lineage>
</organism>
<dbReference type="SMART" id="SM00979">
    <property type="entry name" value="TIFY"/>
    <property type="match status" value="1"/>
</dbReference>
<dbReference type="Pfam" id="PF06200">
    <property type="entry name" value="tify"/>
    <property type="match status" value="1"/>
</dbReference>
<dbReference type="PANTHER" id="PTHR33077:SF90">
    <property type="entry name" value="PROTEIN TIFY 7"/>
    <property type="match status" value="1"/>
</dbReference>
<keyword evidence="2" id="KW-1184">Jasmonic acid signaling pathway</keyword>
<dbReference type="Pfam" id="PF09425">
    <property type="entry name" value="Jas_motif"/>
    <property type="match status" value="1"/>
</dbReference>
<gene>
    <name evidence="6" type="primary">LOC116214926</name>
</gene>
<keyword evidence="2" id="KW-0539">Nucleus</keyword>
<feature type="domain" description="Tify" evidence="4">
    <location>
        <begin position="204"/>
        <end position="239"/>
    </location>
</feature>